<sequence length="144" mass="15734">MNQQRSSKDFVPDLPAGCRVLLAEDDESNALWAEGALRHLRCQIVSVRDGAAAVEAAKAMPFDVILMDYHMPVMDGQTATRVIRALQTATHSPRVPIIGVTASAMPAECQGCLDAGMDEVLVKPFYVADLQKVLFRWMPFTTAS</sequence>
<dbReference type="PANTHER" id="PTHR45339">
    <property type="entry name" value="HYBRID SIGNAL TRANSDUCTION HISTIDINE KINASE J"/>
    <property type="match status" value="1"/>
</dbReference>
<evidence type="ECO:0000259" key="4">
    <source>
        <dbReference type="PROSITE" id="PS50110"/>
    </source>
</evidence>
<evidence type="ECO:0000256" key="1">
    <source>
        <dbReference type="ARBA" id="ARBA00022553"/>
    </source>
</evidence>
<dbReference type="OrthoDB" id="9179585at2"/>
<dbReference type="CDD" id="cd17546">
    <property type="entry name" value="REC_hyHK_CKI1_RcsC-like"/>
    <property type="match status" value="1"/>
</dbReference>
<dbReference type="GO" id="GO:0000160">
    <property type="term" value="P:phosphorelay signal transduction system"/>
    <property type="evidence" value="ECO:0007669"/>
    <property type="project" value="UniProtKB-KW"/>
</dbReference>
<name>A0A3N7HIF2_9BURK</name>
<dbReference type="InterPro" id="IPR001789">
    <property type="entry name" value="Sig_transdc_resp-reg_receiver"/>
</dbReference>
<dbReference type="PANTHER" id="PTHR45339:SF1">
    <property type="entry name" value="HYBRID SIGNAL TRANSDUCTION HISTIDINE KINASE J"/>
    <property type="match status" value="1"/>
</dbReference>
<organism evidence="5 6">
    <name type="scientific">Piscinibacter terrae</name>
    <dbReference type="NCBI Taxonomy" id="2496871"/>
    <lineage>
        <taxon>Bacteria</taxon>
        <taxon>Pseudomonadati</taxon>
        <taxon>Pseudomonadota</taxon>
        <taxon>Betaproteobacteria</taxon>
        <taxon>Burkholderiales</taxon>
        <taxon>Sphaerotilaceae</taxon>
        <taxon>Piscinibacter</taxon>
    </lineage>
</organism>
<dbReference type="EMBL" id="QUSW01000009">
    <property type="protein sequence ID" value="RQP21827.1"/>
    <property type="molecule type" value="Genomic_DNA"/>
</dbReference>
<comment type="caution">
    <text evidence="5">The sequence shown here is derived from an EMBL/GenBank/DDBJ whole genome shotgun (WGS) entry which is preliminary data.</text>
</comment>
<evidence type="ECO:0000256" key="3">
    <source>
        <dbReference type="PROSITE-ProRule" id="PRU00169"/>
    </source>
</evidence>
<reference evidence="5 6" key="2">
    <citation type="submission" date="2018-12" db="EMBL/GenBank/DDBJ databases">
        <title>Rhizobacter gummiphilus sp. nov., a rubber-degrading bacterium isolated from the soil of a botanical garden in Japan.</title>
        <authorList>
            <person name="Shunsuke S.S."/>
        </authorList>
    </citation>
    <scope>NUCLEOTIDE SEQUENCE [LARGE SCALE GENOMIC DNA]</scope>
    <source>
        <strain evidence="5 6">S-16</strain>
    </source>
</reference>
<dbReference type="PROSITE" id="PS50110">
    <property type="entry name" value="RESPONSE_REGULATORY"/>
    <property type="match status" value="1"/>
</dbReference>
<accession>A0A3N7HIF2</accession>
<keyword evidence="2" id="KW-0902">Two-component regulatory system</keyword>
<evidence type="ECO:0000256" key="2">
    <source>
        <dbReference type="ARBA" id="ARBA00023012"/>
    </source>
</evidence>
<dbReference type="AlphaFoldDB" id="A0A3N7HIF2"/>
<dbReference type="Proteomes" id="UP000267464">
    <property type="component" value="Unassembled WGS sequence"/>
</dbReference>
<keyword evidence="1 3" id="KW-0597">Phosphoprotein</keyword>
<protein>
    <submittedName>
        <fullName evidence="5">Response regulator</fullName>
    </submittedName>
</protein>
<proteinExistence type="predicted"/>
<dbReference type="SMART" id="SM00448">
    <property type="entry name" value="REC"/>
    <property type="match status" value="1"/>
</dbReference>
<dbReference type="Gene3D" id="3.40.50.2300">
    <property type="match status" value="1"/>
</dbReference>
<feature type="modified residue" description="4-aspartylphosphate" evidence="3">
    <location>
        <position position="68"/>
    </location>
</feature>
<dbReference type="Pfam" id="PF00072">
    <property type="entry name" value="Response_reg"/>
    <property type="match status" value="1"/>
</dbReference>
<keyword evidence="6" id="KW-1185">Reference proteome</keyword>
<gene>
    <name evidence="5" type="ORF">DZC73_25650</name>
</gene>
<dbReference type="RefSeq" id="WP_124543239.1">
    <property type="nucleotide sequence ID" value="NZ_QUSW01000009.1"/>
</dbReference>
<feature type="domain" description="Response regulatory" evidence="4">
    <location>
        <begin position="19"/>
        <end position="138"/>
    </location>
</feature>
<dbReference type="SUPFAM" id="SSF52172">
    <property type="entry name" value="CheY-like"/>
    <property type="match status" value="1"/>
</dbReference>
<evidence type="ECO:0000313" key="5">
    <source>
        <dbReference type="EMBL" id="RQP21827.1"/>
    </source>
</evidence>
<evidence type="ECO:0000313" key="6">
    <source>
        <dbReference type="Proteomes" id="UP000267464"/>
    </source>
</evidence>
<reference evidence="5 6" key="1">
    <citation type="submission" date="2018-08" db="EMBL/GenBank/DDBJ databases">
        <authorList>
            <person name="Khan S.A."/>
            <person name="Jeon C.O."/>
            <person name="Chun B.H."/>
            <person name="Jeong S.E."/>
        </authorList>
    </citation>
    <scope>NUCLEOTIDE SEQUENCE [LARGE SCALE GENOMIC DNA]</scope>
    <source>
        <strain evidence="5 6">S-16</strain>
    </source>
</reference>
<dbReference type="InterPro" id="IPR011006">
    <property type="entry name" value="CheY-like_superfamily"/>
</dbReference>